<gene>
    <name evidence="3" type="ORF">DFH07DRAFT_966425</name>
</gene>
<keyword evidence="4" id="KW-1185">Reference proteome</keyword>
<protein>
    <recommendedName>
        <fullName evidence="2">SWIM-type domain-containing protein</fullName>
    </recommendedName>
</protein>
<keyword evidence="1" id="KW-0479">Metal-binding</keyword>
<evidence type="ECO:0000313" key="4">
    <source>
        <dbReference type="Proteomes" id="UP001215280"/>
    </source>
</evidence>
<evidence type="ECO:0000259" key="2">
    <source>
        <dbReference type="PROSITE" id="PS50966"/>
    </source>
</evidence>
<accession>A0AAD7I8R5</accession>
<sequence length="131" mass="14546">MSRIAALIRLLPGVPKIAYLLPDNARNERGQVGLTLTSYSSRTLAIDTEATIYTIRFGFNGITTCTCRDFVDQGGACKHIHGSLIILNTLRRRGMNIPLIPIPNSLHDMQILQAMMLTITIRPGLVDWQGR</sequence>
<comment type="caution">
    <text evidence="3">The sequence shown here is derived from an EMBL/GenBank/DDBJ whole genome shotgun (WGS) entry which is preliminary data.</text>
</comment>
<organism evidence="3 4">
    <name type="scientific">Mycena maculata</name>
    <dbReference type="NCBI Taxonomy" id="230809"/>
    <lineage>
        <taxon>Eukaryota</taxon>
        <taxon>Fungi</taxon>
        <taxon>Dikarya</taxon>
        <taxon>Basidiomycota</taxon>
        <taxon>Agaricomycotina</taxon>
        <taxon>Agaricomycetes</taxon>
        <taxon>Agaricomycetidae</taxon>
        <taxon>Agaricales</taxon>
        <taxon>Marasmiineae</taxon>
        <taxon>Mycenaceae</taxon>
        <taxon>Mycena</taxon>
    </lineage>
</organism>
<dbReference type="EMBL" id="JARJLG010000142">
    <property type="protein sequence ID" value="KAJ7737608.1"/>
    <property type="molecule type" value="Genomic_DNA"/>
</dbReference>
<evidence type="ECO:0000313" key="3">
    <source>
        <dbReference type="EMBL" id="KAJ7737608.1"/>
    </source>
</evidence>
<dbReference type="Proteomes" id="UP001215280">
    <property type="component" value="Unassembled WGS sequence"/>
</dbReference>
<name>A0AAD7I8R5_9AGAR</name>
<proteinExistence type="predicted"/>
<reference evidence="3" key="1">
    <citation type="submission" date="2023-03" db="EMBL/GenBank/DDBJ databases">
        <title>Massive genome expansion in bonnet fungi (Mycena s.s.) driven by repeated elements and novel gene families across ecological guilds.</title>
        <authorList>
            <consortium name="Lawrence Berkeley National Laboratory"/>
            <person name="Harder C.B."/>
            <person name="Miyauchi S."/>
            <person name="Viragh M."/>
            <person name="Kuo A."/>
            <person name="Thoen E."/>
            <person name="Andreopoulos B."/>
            <person name="Lu D."/>
            <person name="Skrede I."/>
            <person name="Drula E."/>
            <person name="Henrissat B."/>
            <person name="Morin E."/>
            <person name="Kohler A."/>
            <person name="Barry K."/>
            <person name="LaButti K."/>
            <person name="Morin E."/>
            <person name="Salamov A."/>
            <person name="Lipzen A."/>
            <person name="Mereny Z."/>
            <person name="Hegedus B."/>
            <person name="Baldrian P."/>
            <person name="Stursova M."/>
            <person name="Weitz H."/>
            <person name="Taylor A."/>
            <person name="Grigoriev I.V."/>
            <person name="Nagy L.G."/>
            <person name="Martin F."/>
            <person name="Kauserud H."/>
        </authorList>
    </citation>
    <scope>NUCLEOTIDE SEQUENCE</scope>
    <source>
        <strain evidence="3">CBHHK188m</strain>
    </source>
</reference>
<dbReference type="PROSITE" id="PS50966">
    <property type="entry name" value="ZF_SWIM"/>
    <property type="match status" value="1"/>
</dbReference>
<keyword evidence="1" id="KW-0862">Zinc</keyword>
<dbReference type="AlphaFoldDB" id="A0AAD7I8R5"/>
<feature type="domain" description="SWIM-type" evidence="2">
    <location>
        <begin position="53"/>
        <end position="88"/>
    </location>
</feature>
<keyword evidence="1" id="KW-0863">Zinc-finger</keyword>
<dbReference type="GO" id="GO:0008270">
    <property type="term" value="F:zinc ion binding"/>
    <property type="evidence" value="ECO:0007669"/>
    <property type="project" value="UniProtKB-KW"/>
</dbReference>
<evidence type="ECO:0000256" key="1">
    <source>
        <dbReference type="PROSITE-ProRule" id="PRU00325"/>
    </source>
</evidence>
<dbReference type="InterPro" id="IPR007527">
    <property type="entry name" value="Znf_SWIM"/>
</dbReference>